<evidence type="ECO:0000256" key="1">
    <source>
        <dbReference type="SAM" id="MobiDB-lite"/>
    </source>
</evidence>
<dbReference type="AlphaFoldDB" id="K0R0V1"/>
<keyword evidence="3" id="KW-1185">Reference proteome</keyword>
<reference evidence="2 3" key="1">
    <citation type="journal article" date="2012" name="Genome Biol.">
        <title>Genome and low-iron response of an oceanic diatom adapted to chronic iron limitation.</title>
        <authorList>
            <person name="Lommer M."/>
            <person name="Specht M."/>
            <person name="Roy A.S."/>
            <person name="Kraemer L."/>
            <person name="Andreson R."/>
            <person name="Gutowska M.A."/>
            <person name="Wolf J."/>
            <person name="Bergner S.V."/>
            <person name="Schilhabel M.B."/>
            <person name="Klostermeier U.C."/>
            <person name="Beiko R.G."/>
            <person name="Rosenstiel P."/>
            <person name="Hippler M."/>
            <person name="Laroche J."/>
        </authorList>
    </citation>
    <scope>NUCLEOTIDE SEQUENCE [LARGE SCALE GENOMIC DNA]</scope>
    <source>
        <strain evidence="2 3">CCMP1005</strain>
    </source>
</reference>
<evidence type="ECO:0000313" key="2">
    <source>
        <dbReference type="EMBL" id="EJK45340.1"/>
    </source>
</evidence>
<name>K0R0V1_THAOC</name>
<dbReference type="EMBL" id="AGNL01048593">
    <property type="protein sequence ID" value="EJK45340.1"/>
    <property type="molecule type" value="Genomic_DNA"/>
</dbReference>
<proteinExistence type="predicted"/>
<gene>
    <name evidence="2" type="ORF">THAOC_36047</name>
</gene>
<protein>
    <submittedName>
        <fullName evidence="2">Uncharacterized protein</fullName>
    </submittedName>
</protein>
<sequence>EDADPLDLPPKSGDNDDDDRFSSGIIGLPAPRQTRRRPAGADRVLEPGCRVHGNVELADLGAVDGRGRSHPLAQLNER</sequence>
<evidence type="ECO:0000313" key="3">
    <source>
        <dbReference type="Proteomes" id="UP000266841"/>
    </source>
</evidence>
<feature type="region of interest" description="Disordered" evidence="1">
    <location>
        <begin position="1"/>
        <end position="40"/>
    </location>
</feature>
<dbReference type="Proteomes" id="UP000266841">
    <property type="component" value="Unassembled WGS sequence"/>
</dbReference>
<comment type="caution">
    <text evidence="2">The sequence shown here is derived from an EMBL/GenBank/DDBJ whole genome shotgun (WGS) entry which is preliminary data.</text>
</comment>
<feature type="non-terminal residue" evidence="2">
    <location>
        <position position="1"/>
    </location>
</feature>
<organism evidence="2 3">
    <name type="scientific">Thalassiosira oceanica</name>
    <name type="common">Marine diatom</name>
    <dbReference type="NCBI Taxonomy" id="159749"/>
    <lineage>
        <taxon>Eukaryota</taxon>
        <taxon>Sar</taxon>
        <taxon>Stramenopiles</taxon>
        <taxon>Ochrophyta</taxon>
        <taxon>Bacillariophyta</taxon>
        <taxon>Coscinodiscophyceae</taxon>
        <taxon>Thalassiosirophycidae</taxon>
        <taxon>Thalassiosirales</taxon>
        <taxon>Thalassiosiraceae</taxon>
        <taxon>Thalassiosira</taxon>
    </lineage>
</organism>
<accession>K0R0V1</accession>